<name>A0ACB8Q6X1_9AGAM</name>
<gene>
    <name evidence="1" type="ORF">K488DRAFT_74524</name>
</gene>
<evidence type="ECO:0000313" key="1">
    <source>
        <dbReference type="EMBL" id="KAI0027462.1"/>
    </source>
</evidence>
<accession>A0ACB8Q6X1</accession>
<proteinExistence type="predicted"/>
<organism evidence="1 2">
    <name type="scientific">Vararia minispora EC-137</name>
    <dbReference type="NCBI Taxonomy" id="1314806"/>
    <lineage>
        <taxon>Eukaryota</taxon>
        <taxon>Fungi</taxon>
        <taxon>Dikarya</taxon>
        <taxon>Basidiomycota</taxon>
        <taxon>Agaricomycotina</taxon>
        <taxon>Agaricomycetes</taxon>
        <taxon>Russulales</taxon>
        <taxon>Lachnocladiaceae</taxon>
        <taxon>Vararia</taxon>
    </lineage>
</organism>
<keyword evidence="2" id="KW-1185">Reference proteome</keyword>
<comment type="caution">
    <text evidence="1">The sequence shown here is derived from an EMBL/GenBank/DDBJ whole genome shotgun (WGS) entry which is preliminary data.</text>
</comment>
<evidence type="ECO:0000313" key="2">
    <source>
        <dbReference type="Proteomes" id="UP000814128"/>
    </source>
</evidence>
<protein>
    <submittedName>
        <fullName evidence="1">Uncharacterized protein</fullName>
    </submittedName>
</protein>
<reference evidence="1" key="2">
    <citation type="journal article" date="2022" name="New Phytol.">
        <title>Evolutionary transition to the ectomycorrhizal habit in the genomes of a hyperdiverse lineage of mushroom-forming fungi.</title>
        <authorList>
            <person name="Looney B."/>
            <person name="Miyauchi S."/>
            <person name="Morin E."/>
            <person name="Drula E."/>
            <person name="Courty P.E."/>
            <person name="Kohler A."/>
            <person name="Kuo A."/>
            <person name="LaButti K."/>
            <person name="Pangilinan J."/>
            <person name="Lipzen A."/>
            <person name="Riley R."/>
            <person name="Andreopoulos W."/>
            <person name="He G."/>
            <person name="Johnson J."/>
            <person name="Nolan M."/>
            <person name="Tritt A."/>
            <person name="Barry K.W."/>
            <person name="Grigoriev I.V."/>
            <person name="Nagy L.G."/>
            <person name="Hibbett D."/>
            <person name="Henrissat B."/>
            <person name="Matheny P.B."/>
            <person name="Labbe J."/>
            <person name="Martin F.M."/>
        </authorList>
    </citation>
    <scope>NUCLEOTIDE SEQUENCE</scope>
    <source>
        <strain evidence="1">EC-137</strain>
    </source>
</reference>
<sequence>MQRAVTVPPSASDPALYRVVVTHAQPIDSARPALPVNVSGYKRGLNYLSDGPDHGRFYESWSEPKKNKNGQLVRDGQGAAVLIRGFRYISPGISLDSRAAILRWEQDRRSNSLVRSDGSLASRGGRSVKSCGRRTKNITAEHCRTTPASSPGPSRPHGYKRGHFELQSSTGPSTPSITSDLDLDLFASSGELSASDVPNSSPCPKRRRERSPSIEIVSRPAPPFDLSSMHRILVMAVLEASIARVLSQQFKLLRQIDGNVMLSDLFYLDALVITERRPIVVVRNGVTSPVEEDDMLRWFAFGGKYLSTDGHKGKGRML</sequence>
<reference evidence="1" key="1">
    <citation type="submission" date="2021-02" db="EMBL/GenBank/DDBJ databases">
        <authorList>
            <consortium name="DOE Joint Genome Institute"/>
            <person name="Ahrendt S."/>
            <person name="Looney B.P."/>
            <person name="Miyauchi S."/>
            <person name="Morin E."/>
            <person name="Drula E."/>
            <person name="Courty P.E."/>
            <person name="Chicoki N."/>
            <person name="Fauchery L."/>
            <person name="Kohler A."/>
            <person name="Kuo A."/>
            <person name="Labutti K."/>
            <person name="Pangilinan J."/>
            <person name="Lipzen A."/>
            <person name="Riley R."/>
            <person name="Andreopoulos W."/>
            <person name="He G."/>
            <person name="Johnson J."/>
            <person name="Barry K.W."/>
            <person name="Grigoriev I.V."/>
            <person name="Nagy L."/>
            <person name="Hibbett D."/>
            <person name="Henrissat B."/>
            <person name="Matheny P.B."/>
            <person name="Labbe J."/>
            <person name="Martin F."/>
        </authorList>
    </citation>
    <scope>NUCLEOTIDE SEQUENCE</scope>
    <source>
        <strain evidence="1">EC-137</strain>
    </source>
</reference>
<dbReference type="Proteomes" id="UP000814128">
    <property type="component" value="Unassembled WGS sequence"/>
</dbReference>
<dbReference type="EMBL" id="MU273900">
    <property type="protein sequence ID" value="KAI0027462.1"/>
    <property type="molecule type" value="Genomic_DNA"/>
</dbReference>